<dbReference type="Proteomes" id="UP000228700">
    <property type="component" value="Unassembled WGS sequence"/>
</dbReference>
<proteinExistence type="predicted"/>
<comment type="caution">
    <text evidence="1">The sequence shown here is derived from an EMBL/GenBank/DDBJ whole genome shotgun (WGS) entry which is preliminary data.</text>
</comment>
<dbReference type="InterPro" id="IPR050490">
    <property type="entry name" value="Bact_solute-bd_prot1"/>
</dbReference>
<sequence>MSRFQIIFITVLVIFAVAGIATFALSKNQGGSDAPQLVMWGTFDSSLMSGFLSEVASAYRKEVNVSYVEKTTASIESDLVEALARGQGPDLILLPQDLISKQLDKFYPIPFSSYSERDFKDAFIEEGELYLNSSGIIGFPFSVDPIVMYWNRDMFSNAGFATPPKKWTEFASLVPKMTKKDTAGNISQSLVSFGETRNVDHAKDIIALLSIQAGTPIVSRDTQGNLTSVFSMQGSTLSPAEEAVRFFTEFANPVKSLYSWNKSLPTARASFVSGRLALYFGYASELPAIRASNPNLNFDIAEVPQTGARTTTFGRMHSIALLKSSPYISAAYIASNILTSAPVISQWVIKSGLPPVRRDLLAKAQSDAYKAVFYRGSLTAKAWLDPNKEASDAIFTRLIENITSGRLLVSEAVRTANIELDSLIRSNR</sequence>
<gene>
    <name evidence="1" type="ORF">COV01_02725</name>
</gene>
<dbReference type="Gene3D" id="3.40.190.10">
    <property type="entry name" value="Periplasmic binding protein-like II"/>
    <property type="match status" value="1"/>
</dbReference>
<dbReference type="PANTHER" id="PTHR43649">
    <property type="entry name" value="ARABINOSE-BINDING PROTEIN-RELATED"/>
    <property type="match status" value="1"/>
</dbReference>
<dbReference type="InterPro" id="IPR006059">
    <property type="entry name" value="SBP"/>
</dbReference>
<accession>A0A2M8LBN6</accession>
<name>A0A2M8LBN6_9BACT</name>
<organism evidence="1 2">
    <name type="scientific">Candidatus Taylorbacteria bacterium CG10_big_fil_rev_8_21_14_0_10_41_48</name>
    <dbReference type="NCBI Taxonomy" id="1975024"/>
    <lineage>
        <taxon>Bacteria</taxon>
        <taxon>Candidatus Tayloriibacteriota</taxon>
    </lineage>
</organism>
<evidence type="ECO:0000313" key="2">
    <source>
        <dbReference type="Proteomes" id="UP000228700"/>
    </source>
</evidence>
<dbReference type="PANTHER" id="PTHR43649:SF12">
    <property type="entry name" value="DIACETYLCHITOBIOSE BINDING PROTEIN DASA"/>
    <property type="match status" value="1"/>
</dbReference>
<reference evidence="2" key="1">
    <citation type="submission" date="2017-09" db="EMBL/GenBank/DDBJ databases">
        <title>Depth-based differentiation of microbial function through sediment-hosted aquifers and enrichment of novel symbionts in the deep terrestrial subsurface.</title>
        <authorList>
            <person name="Probst A.J."/>
            <person name="Ladd B."/>
            <person name="Jarett J.K."/>
            <person name="Geller-Mcgrath D.E."/>
            <person name="Sieber C.M.K."/>
            <person name="Emerson J.B."/>
            <person name="Anantharaman K."/>
            <person name="Thomas B.C."/>
            <person name="Malmstrom R."/>
            <person name="Stieglmeier M."/>
            <person name="Klingl A."/>
            <person name="Woyke T."/>
            <person name="Ryan C.M."/>
            <person name="Banfield J.F."/>
        </authorList>
    </citation>
    <scope>NUCLEOTIDE SEQUENCE [LARGE SCALE GENOMIC DNA]</scope>
</reference>
<protein>
    <recommendedName>
        <fullName evidence="3">ABC transporter substrate-binding protein</fullName>
    </recommendedName>
</protein>
<evidence type="ECO:0008006" key="3">
    <source>
        <dbReference type="Google" id="ProtNLM"/>
    </source>
</evidence>
<dbReference type="EMBL" id="PFEQ01000013">
    <property type="protein sequence ID" value="PJE74001.1"/>
    <property type="molecule type" value="Genomic_DNA"/>
</dbReference>
<dbReference type="AlphaFoldDB" id="A0A2M8LBN6"/>
<evidence type="ECO:0000313" key="1">
    <source>
        <dbReference type="EMBL" id="PJE74001.1"/>
    </source>
</evidence>
<dbReference type="SUPFAM" id="SSF53850">
    <property type="entry name" value="Periplasmic binding protein-like II"/>
    <property type="match status" value="1"/>
</dbReference>
<dbReference type="Pfam" id="PF13416">
    <property type="entry name" value="SBP_bac_8"/>
    <property type="match status" value="1"/>
</dbReference>